<gene>
    <name evidence="1" type="ORF">GCM10020221_14900</name>
</gene>
<keyword evidence="2" id="KW-1185">Reference proteome</keyword>
<name>A0ABP6J3P9_STRTU</name>
<comment type="caution">
    <text evidence="1">The sequence shown here is derived from an EMBL/GenBank/DDBJ whole genome shotgun (WGS) entry which is preliminary data.</text>
</comment>
<reference evidence="2" key="1">
    <citation type="journal article" date="2019" name="Int. J. Syst. Evol. Microbiol.">
        <title>The Global Catalogue of Microorganisms (GCM) 10K type strain sequencing project: providing services to taxonomists for standard genome sequencing and annotation.</title>
        <authorList>
            <consortium name="The Broad Institute Genomics Platform"/>
            <consortium name="The Broad Institute Genome Sequencing Center for Infectious Disease"/>
            <person name="Wu L."/>
            <person name="Ma J."/>
        </authorList>
    </citation>
    <scope>NUCLEOTIDE SEQUENCE [LARGE SCALE GENOMIC DNA]</scope>
    <source>
        <strain evidence="2">JCM 4087</strain>
    </source>
</reference>
<accession>A0ABP6J3P9</accession>
<dbReference type="Proteomes" id="UP001501102">
    <property type="component" value="Unassembled WGS sequence"/>
</dbReference>
<evidence type="ECO:0000313" key="1">
    <source>
        <dbReference type="EMBL" id="GAA2919652.1"/>
    </source>
</evidence>
<evidence type="ECO:0000313" key="2">
    <source>
        <dbReference type="Proteomes" id="UP001501102"/>
    </source>
</evidence>
<dbReference type="EMBL" id="BAAAXZ010000056">
    <property type="protein sequence ID" value="GAA2919652.1"/>
    <property type="molecule type" value="Genomic_DNA"/>
</dbReference>
<evidence type="ECO:0008006" key="3">
    <source>
        <dbReference type="Google" id="ProtNLM"/>
    </source>
</evidence>
<organism evidence="1 2">
    <name type="scientific">Streptomyces thioluteus</name>
    <dbReference type="NCBI Taxonomy" id="66431"/>
    <lineage>
        <taxon>Bacteria</taxon>
        <taxon>Bacillati</taxon>
        <taxon>Actinomycetota</taxon>
        <taxon>Actinomycetes</taxon>
        <taxon>Kitasatosporales</taxon>
        <taxon>Streptomycetaceae</taxon>
        <taxon>Streptomyces</taxon>
    </lineage>
</organism>
<protein>
    <recommendedName>
        <fullName evidence="3">DUF2188 domain-containing protein</fullName>
    </recommendedName>
</protein>
<sequence>MTVSMTPREGNWAVDTRNGQLGRVVKKRWRGVELCPPDGGDAWDCPDDRVRIATKSELQKAGLWRSK</sequence>
<proteinExistence type="predicted"/>